<name>A0A835XZ38_9CHLO</name>
<dbReference type="PRINTS" id="PR00138">
    <property type="entry name" value="MATRIXIN"/>
</dbReference>
<feature type="compositionally biased region" description="Low complexity" evidence="11">
    <location>
        <begin position="7"/>
        <end position="18"/>
    </location>
</feature>
<keyword evidence="14" id="KW-1185">Reference proteome</keyword>
<keyword evidence="7" id="KW-0186">Copper</keyword>
<evidence type="ECO:0000256" key="1">
    <source>
        <dbReference type="ARBA" id="ARBA00009614"/>
    </source>
</evidence>
<evidence type="ECO:0000256" key="11">
    <source>
        <dbReference type="SAM" id="MobiDB-lite"/>
    </source>
</evidence>
<dbReference type="InterPro" id="IPR036366">
    <property type="entry name" value="PGBDSf"/>
</dbReference>
<dbReference type="PROSITE" id="PS50222">
    <property type="entry name" value="EF_HAND_2"/>
    <property type="match status" value="2"/>
</dbReference>
<evidence type="ECO:0000313" key="13">
    <source>
        <dbReference type="EMBL" id="KAG2491076.1"/>
    </source>
</evidence>
<feature type="binding site" evidence="10">
    <location>
        <position position="631"/>
    </location>
    <ligand>
        <name>Ca(2+)</name>
        <dbReference type="ChEBI" id="CHEBI:29108"/>
        <label>3</label>
    </ligand>
</feature>
<dbReference type="SUPFAM" id="SSF47473">
    <property type="entry name" value="EF-hand"/>
    <property type="match status" value="1"/>
</dbReference>
<dbReference type="EMBL" id="JAEHOE010000056">
    <property type="protein sequence ID" value="KAG2491076.1"/>
    <property type="molecule type" value="Genomic_DNA"/>
</dbReference>
<dbReference type="PANTHER" id="PTHR11474">
    <property type="entry name" value="TYROSINASE FAMILY MEMBER"/>
    <property type="match status" value="1"/>
</dbReference>
<feature type="active site" evidence="9">
    <location>
        <position position="673"/>
    </location>
</feature>
<dbReference type="PROSITE" id="PS00018">
    <property type="entry name" value="EF_HAND_1"/>
    <property type="match status" value="1"/>
</dbReference>
<dbReference type="PRINTS" id="PR00092">
    <property type="entry name" value="TYROSINASE"/>
</dbReference>
<dbReference type="InterPro" id="IPR050316">
    <property type="entry name" value="Tyrosinase/Hemocyanin"/>
</dbReference>
<dbReference type="GO" id="GO:0016491">
    <property type="term" value="F:oxidoreductase activity"/>
    <property type="evidence" value="ECO:0007669"/>
    <property type="project" value="InterPro"/>
</dbReference>
<keyword evidence="6 10" id="KW-0106">Calcium</keyword>
<dbReference type="GO" id="GO:0031012">
    <property type="term" value="C:extracellular matrix"/>
    <property type="evidence" value="ECO:0007669"/>
    <property type="project" value="InterPro"/>
</dbReference>
<dbReference type="PANTHER" id="PTHR11474:SF76">
    <property type="entry name" value="SHKT DOMAIN-CONTAINING PROTEIN"/>
    <property type="match status" value="1"/>
</dbReference>
<dbReference type="GO" id="GO:0005509">
    <property type="term" value="F:calcium ion binding"/>
    <property type="evidence" value="ECO:0007669"/>
    <property type="project" value="InterPro"/>
</dbReference>
<evidence type="ECO:0000256" key="6">
    <source>
        <dbReference type="ARBA" id="ARBA00022837"/>
    </source>
</evidence>
<dbReference type="InterPro" id="IPR001818">
    <property type="entry name" value="Pept_M10_metallopeptidase"/>
</dbReference>
<dbReference type="SMART" id="SM00054">
    <property type="entry name" value="EFh"/>
    <property type="match status" value="2"/>
</dbReference>
<dbReference type="InterPro" id="IPR021190">
    <property type="entry name" value="Pept_M10A"/>
</dbReference>
<dbReference type="AlphaFoldDB" id="A0A835XZ38"/>
<feature type="binding site" evidence="10">
    <location>
        <position position="682"/>
    </location>
    <ligand>
        <name>Zn(2+)</name>
        <dbReference type="ChEBI" id="CHEBI:29105"/>
        <label>2</label>
        <note>catalytic</note>
    </ligand>
</feature>
<feature type="binding site" evidence="10">
    <location>
        <position position="650"/>
    </location>
    <ligand>
        <name>Ca(2+)</name>
        <dbReference type="ChEBI" id="CHEBI:29108"/>
        <label>3</label>
    </ligand>
</feature>
<feature type="binding site" evidence="10">
    <location>
        <position position="647"/>
    </location>
    <ligand>
        <name>Ca(2+)</name>
        <dbReference type="ChEBI" id="CHEBI:29108"/>
        <label>3</label>
    </ligand>
</feature>
<feature type="binding site" evidence="10">
    <location>
        <position position="613"/>
    </location>
    <ligand>
        <name>Ca(2+)</name>
        <dbReference type="ChEBI" id="CHEBI:29108"/>
        <label>2</label>
    </ligand>
</feature>
<dbReference type="Proteomes" id="UP000612055">
    <property type="component" value="Unassembled WGS sequence"/>
</dbReference>
<comment type="similarity">
    <text evidence="1">Belongs to the peptidase M10A family. Matrix metalloproteinases (MMPs) subfamily.</text>
</comment>
<dbReference type="GO" id="GO:0004222">
    <property type="term" value="F:metalloendopeptidase activity"/>
    <property type="evidence" value="ECO:0007669"/>
    <property type="project" value="InterPro"/>
</dbReference>
<dbReference type="PROSITE" id="PS00497">
    <property type="entry name" value="TYROSINASE_1"/>
    <property type="match status" value="1"/>
</dbReference>
<dbReference type="InterPro" id="IPR002227">
    <property type="entry name" value="Tyrosinase_Cu-bd"/>
</dbReference>
<proteinExistence type="inferred from homology"/>
<reference evidence="13" key="1">
    <citation type="journal article" date="2020" name="bioRxiv">
        <title>Comparative genomics of Chlamydomonas.</title>
        <authorList>
            <person name="Craig R.J."/>
            <person name="Hasan A.R."/>
            <person name="Ness R.W."/>
            <person name="Keightley P.D."/>
        </authorList>
    </citation>
    <scope>NUCLEOTIDE SEQUENCE</scope>
    <source>
        <strain evidence="13">CCAP 11/70</strain>
    </source>
</reference>
<evidence type="ECO:0000259" key="12">
    <source>
        <dbReference type="PROSITE" id="PS50222"/>
    </source>
</evidence>
<evidence type="ECO:0000256" key="9">
    <source>
        <dbReference type="PIRSR" id="PIRSR621190-1"/>
    </source>
</evidence>
<dbReference type="InterPro" id="IPR008922">
    <property type="entry name" value="Di-copper_centre_dom_sf"/>
</dbReference>
<dbReference type="SUPFAM" id="SSF48056">
    <property type="entry name" value="Di-copper centre-containing domain"/>
    <property type="match status" value="1"/>
</dbReference>
<dbReference type="InterPro" id="IPR024079">
    <property type="entry name" value="MetalloPept_cat_dom_sf"/>
</dbReference>
<dbReference type="Pfam" id="PF00413">
    <property type="entry name" value="Peptidase_M10"/>
    <property type="match status" value="1"/>
</dbReference>
<dbReference type="Gene3D" id="1.10.1280.10">
    <property type="entry name" value="Di-copper center containing domain from catechol oxidase"/>
    <property type="match status" value="1"/>
</dbReference>
<sequence length="786" mass="86142">MSTSIFSRLSRPSTRTTTVNEPLPTLPGVPRDAVVVRRDIRALPPAEQQRFVRALQKMMEPGWAASSDHVIGGWDEQASPSEFFRLARYHGWDQSFCVHGRESFPGWHRAYLVDFERTLQAADRAVGGDGRIALPYWGWDQGPVNGELFPAVIRQAFARMPPGLIPEGADAQLSPSNDYRLPTDAQLAAQFRSMRLPTQVKRALQQWEHARAASTQGSNADSVETPHNSVHVAAGWPMSSVEWAAFHPIFFLHHCNVDRVYEGYVQKDAAASGNGANAPWNEFKRNRTYWSTELRPFRHPAAPQSWMLPVHTFKTEPLGYRYDALPPVPPPELREAASLARFEQVNPMTFAGRSVALHVFVVPSPDQEGAGEPFAPPSDPDDFPELPQYAGLTGVFGSKVGACENCLTREPVDVEVDVSEALQRQGLTRATASLLVVALDCNDQTPVDLGEVGIPEPKLVGPFFEDRSLMLGRVEAAGEAATLEAAEVAQLQRYLAKFGWYAGEVDGWFGPATEEAVKKFQTFYKLKVDGIAGPVTRSLMMMSRMDDREDEADKDDAPTYKSGAVVRWWAGDFPAYLEVQAEAVRDEAAAMLAEWATAVPLSFVEVASRSQADLAISWGDRSADNLFRFDGPGGALAFGSPGSIVLDAGEHWLLGGQAGAPGAFFLAPVLLHEIGHALGLTHSDNKDDVMSPFYVSDRLRLTDGDRERAAAIYPLDEAMQAVFGVLDRDRDGLLSREEFLAAMCGMGPQPLPRAEAEALFAEADASGAGALTPQQFVVLMARLYFE</sequence>
<comment type="cofactor">
    <cofactor evidence="10">
        <name>Zn(2+)</name>
        <dbReference type="ChEBI" id="CHEBI:29105"/>
    </cofactor>
    <text evidence="10">Binds 2 Zn(2+) ions per subunit.</text>
</comment>
<gene>
    <name evidence="13" type="ORF">HYH03_010521</name>
</gene>
<dbReference type="InterPro" id="IPR036365">
    <property type="entry name" value="PGBD-like_sf"/>
</dbReference>
<keyword evidence="8" id="KW-0482">Metalloprotease</keyword>
<evidence type="ECO:0000256" key="5">
    <source>
        <dbReference type="ARBA" id="ARBA00022833"/>
    </source>
</evidence>
<protein>
    <recommendedName>
        <fullName evidence="12">EF-hand domain-containing protein</fullName>
    </recommendedName>
</protein>
<dbReference type="InterPro" id="IPR002048">
    <property type="entry name" value="EF_hand_dom"/>
</dbReference>
<dbReference type="Gene3D" id="1.10.101.10">
    <property type="entry name" value="PGBD-like superfamily/PGBD"/>
    <property type="match status" value="1"/>
</dbReference>
<feature type="domain" description="EF-hand" evidence="12">
    <location>
        <begin position="714"/>
        <end position="749"/>
    </location>
</feature>
<dbReference type="InterPro" id="IPR002477">
    <property type="entry name" value="Peptidoglycan-bd-like"/>
</dbReference>
<accession>A0A835XZ38</accession>
<feature type="binding site" evidence="10">
    <location>
        <position position="690"/>
    </location>
    <ligand>
        <name>Zn(2+)</name>
        <dbReference type="ChEBI" id="CHEBI:29105"/>
        <label>2</label>
        <note>catalytic</note>
    </ligand>
</feature>
<evidence type="ECO:0000256" key="4">
    <source>
        <dbReference type="ARBA" id="ARBA00022801"/>
    </source>
</evidence>
<dbReference type="OrthoDB" id="534509at2759"/>
<keyword evidence="5 10" id="KW-0862">Zinc</keyword>
<keyword evidence="4" id="KW-0378">Hydrolase</keyword>
<dbReference type="Gene3D" id="1.10.238.10">
    <property type="entry name" value="EF-hand"/>
    <property type="match status" value="1"/>
</dbReference>
<dbReference type="GO" id="GO:0006508">
    <property type="term" value="P:proteolysis"/>
    <property type="evidence" value="ECO:0007669"/>
    <property type="project" value="UniProtKB-KW"/>
</dbReference>
<feature type="domain" description="EF-hand" evidence="12">
    <location>
        <begin position="751"/>
        <end position="786"/>
    </location>
</feature>
<feature type="binding site" evidence="10">
    <location>
        <position position="676"/>
    </location>
    <ligand>
        <name>Zn(2+)</name>
        <dbReference type="ChEBI" id="CHEBI:29105"/>
        <label>2</label>
        <note>catalytic</note>
    </ligand>
</feature>
<dbReference type="SUPFAM" id="SSF55486">
    <property type="entry name" value="Metalloproteases ('zincins'), catalytic domain"/>
    <property type="match status" value="1"/>
</dbReference>
<evidence type="ECO:0000256" key="7">
    <source>
        <dbReference type="ARBA" id="ARBA00023008"/>
    </source>
</evidence>
<evidence type="ECO:0000313" key="14">
    <source>
        <dbReference type="Proteomes" id="UP000612055"/>
    </source>
</evidence>
<evidence type="ECO:0000256" key="8">
    <source>
        <dbReference type="ARBA" id="ARBA00023049"/>
    </source>
</evidence>
<keyword evidence="3 10" id="KW-0479">Metal-binding</keyword>
<comment type="cofactor">
    <cofactor evidence="10">
        <name>Ca(2+)</name>
        <dbReference type="ChEBI" id="CHEBI:29108"/>
    </cofactor>
    <text evidence="10">Can bind about 5 Ca(2+) ions per subunit.</text>
</comment>
<evidence type="ECO:0000256" key="10">
    <source>
        <dbReference type="PIRSR" id="PIRSR621190-2"/>
    </source>
</evidence>
<comment type="caution">
    <text evidence="13">The sequence shown here is derived from an EMBL/GenBank/DDBJ whole genome shotgun (WGS) entry which is preliminary data.</text>
</comment>
<organism evidence="13 14">
    <name type="scientific">Edaphochlamys debaryana</name>
    <dbReference type="NCBI Taxonomy" id="47281"/>
    <lineage>
        <taxon>Eukaryota</taxon>
        <taxon>Viridiplantae</taxon>
        <taxon>Chlorophyta</taxon>
        <taxon>core chlorophytes</taxon>
        <taxon>Chlorophyceae</taxon>
        <taxon>CS clade</taxon>
        <taxon>Chlamydomonadales</taxon>
        <taxon>Chlamydomonadales incertae sedis</taxon>
        <taxon>Edaphochlamys</taxon>
    </lineage>
</organism>
<dbReference type="InterPro" id="IPR011992">
    <property type="entry name" value="EF-hand-dom_pair"/>
</dbReference>
<feature type="binding site" evidence="10">
    <location>
        <position position="650"/>
    </location>
    <ligand>
        <name>Ca(2+)</name>
        <dbReference type="ChEBI" id="CHEBI:29108"/>
        <label>1</label>
    </ligand>
</feature>
<dbReference type="InterPro" id="IPR006026">
    <property type="entry name" value="Peptidase_Metallo"/>
</dbReference>
<evidence type="ECO:0000256" key="3">
    <source>
        <dbReference type="ARBA" id="ARBA00022723"/>
    </source>
</evidence>
<feature type="region of interest" description="Disordered" evidence="11">
    <location>
        <begin position="1"/>
        <end position="26"/>
    </location>
</feature>
<evidence type="ECO:0000256" key="2">
    <source>
        <dbReference type="ARBA" id="ARBA00022670"/>
    </source>
</evidence>
<dbReference type="SUPFAM" id="SSF47090">
    <property type="entry name" value="PGBD-like"/>
    <property type="match status" value="1"/>
</dbReference>
<keyword evidence="2" id="KW-0645">Protease</keyword>
<feature type="binding site" evidence="10">
    <location>
        <position position="672"/>
    </location>
    <ligand>
        <name>Zn(2+)</name>
        <dbReference type="ChEBI" id="CHEBI:29105"/>
        <label>2</label>
        <note>catalytic</note>
    </ligand>
</feature>
<dbReference type="GO" id="GO:0008270">
    <property type="term" value="F:zinc ion binding"/>
    <property type="evidence" value="ECO:0007669"/>
    <property type="project" value="InterPro"/>
</dbReference>
<feature type="binding site" evidence="10">
    <location>
        <position position="630"/>
    </location>
    <ligand>
        <name>Ca(2+)</name>
        <dbReference type="ChEBI" id="CHEBI:29108"/>
        <label>3</label>
    </ligand>
</feature>
<dbReference type="InterPro" id="IPR018247">
    <property type="entry name" value="EF_Hand_1_Ca_BS"/>
</dbReference>
<dbReference type="SMART" id="SM00235">
    <property type="entry name" value="ZnMc"/>
    <property type="match status" value="1"/>
</dbReference>
<dbReference type="Gene3D" id="3.40.390.10">
    <property type="entry name" value="Collagenase (Catalytic Domain)"/>
    <property type="match status" value="1"/>
</dbReference>
<dbReference type="Pfam" id="PF00264">
    <property type="entry name" value="Tyrosinase"/>
    <property type="match status" value="1"/>
</dbReference>
<dbReference type="Pfam" id="PF01471">
    <property type="entry name" value="PG_binding_1"/>
    <property type="match status" value="1"/>
</dbReference>